<keyword evidence="2 4" id="KW-0442">Lipid degradation</keyword>
<name>A0A3N0I4T4_9FIRM</name>
<evidence type="ECO:0000256" key="2">
    <source>
        <dbReference type="ARBA" id="ARBA00022963"/>
    </source>
</evidence>
<comment type="caution">
    <text evidence="4">Lacks conserved residue(s) required for the propagation of feature annotation.</text>
</comment>
<evidence type="ECO:0000256" key="1">
    <source>
        <dbReference type="ARBA" id="ARBA00022801"/>
    </source>
</evidence>
<evidence type="ECO:0000256" key="3">
    <source>
        <dbReference type="ARBA" id="ARBA00023098"/>
    </source>
</evidence>
<comment type="caution">
    <text evidence="6">The sequence shown here is derived from an EMBL/GenBank/DDBJ whole genome shotgun (WGS) entry which is preliminary data.</text>
</comment>
<dbReference type="GO" id="GO:0016042">
    <property type="term" value="P:lipid catabolic process"/>
    <property type="evidence" value="ECO:0007669"/>
    <property type="project" value="UniProtKB-UniRule"/>
</dbReference>
<proteinExistence type="predicted"/>
<dbReference type="InterPro" id="IPR002641">
    <property type="entry name" value="PNPLA_dom"/>
</dbReference>
<dbReference type="PANTHER" id="PTHR14226:SF25">
    <property type="entry name" value="PHOSPHOESTERASE"/>
    <property type="match status" value="1"/>
</dbReference>
<dbReference type="InterPro" id="IPR037483">
    <property type="entry name" value="YjjU-like"/>
</dbReference>
<dbReference type="Pfam" id="PF19890">
    <property type="entry name" value="DUF6363"/>
    <property type="match status" value="1"/>
</dbReference>
<feature type="active site" description="Nucleophile" evidence="4">
    <location>
        <position position="40"/>
    </location>
</feature>
<dbReference type="Gene3D" id="3.40.1090.10">
    <property type="entry name" value="Cytosolic phospholipase A2 catalytic domain"/>
    <property type="match status" value="1"/>
</dbReference>
<dbReference type="SUPFAM" id="SSF52151">
    <property type="entry name" value="FabD/lysophospholipase-like"/>
    <property type="match status" value="1"/>
</dbReference>
<dbReference type="PANTHER" id="PTHR14226">
    <property type="entry name" value="NEUROPATHY TARGET ESTERASE/SWISS CHEESE D.MELANOGASTER"/>
    <property type="match status" value="1"/>
</dbReference>
<dbReference type="AlphaFoldDB" id="A0A3N0I4T4"/>
<organism evidence="6 7">
    <name type="scientific">Absicoccus porci</name>
    <dbReference type="NCBI Taxonomy" id="2486576"/>
    <lineage>
        <taxon>Bacteria</taxon>
        <taxon>Bacillati</taxon>
        <taxon>Bacillota</taxon>
        <taxon>Erysipelotrichia</taxon>
        <taxon>Erysipelotrichales</taxon>
        <taxon>Erysipelotrichaceae</taxon>
        <taxon>Absicoccus</taxon>
    </lineage>
</organism>
<evidence type="ECO:0000259" key="5">
    <source>
        <dbReference type="PROSITE" id="PS51635"/>
    </source>
</evidence>
<dbReference type="InterPro" id="IPR045943">
    <property type="entry name" value="DUF6363"/>
</dbReference>
<accession>A0A3N0I4T4</accession>
<dbReference type="Proteomes" id="UP000276568">
    <property type="component" value="Unassembled WGS sequence"/>
</dbReference>
<dbReference type="GO" id="GO:0016787">
    <property type="term" value="F:hydrolase activity"/>
    <property type="evidence" value="ECO:0007669"/>
    <property type="project" value="UniProtKB-UniRule"/>
</dbReference>
<keyword evidence="1 4" id="KW-0378">Hydrolase</keyword>
<feature type="active site" description="Proton acceptor" evidence="4">
    <location>
        <position position="159"/>
    </location>
</feature>
<evidence type="ECO:0000256" key="4">
    <source>
        <dbReference type="PROSITE-ProRule" id="PRU01161"/>
    </source>
</evidence>
<feature type="domain" description="PNPLA" evidence="5">
    <location>
        <begin position="7"/>
        <end position="172"/>
    </location>
</feature>
<protein>
    <submittedName>
        <fullName evidence="6">Patatin family protein</fullName>
    </submittedName>
</protein>
<evidence type="ECO:0000313" key="7">
    <source>
        <dbReference type="Proteomes" id="UP000276568"/>
    </source>
</evidence>
<dbReference type="Pfam" id="PF01734">
    <property type="entry name" value="Patatin"/>
    <property type="match status" value="1"/>
</dbReference>
<reference evidence="6 7" key="1">
    <citation type="submission" date="2018-11" db="EMBL/GenBank/DDBJ databases">
        <title>Clostridium sp. nov., a member of the family Erysipelotrichaceae isolated from pig faeces.</title>
        <authorList>
            <person name="Chang Y.-H."/>
        </authorList>
    </citation>
    <scope>NUCLEOTIDE SEQUENCE [LARGE SCALE GENOMIC DNA]</scope>
    <source>
        <strain evidence="6 7">YH-panp20</strain>
    </source>
</reference>
<sequence>MYQKMGLVVEGGGTKAAYTAGVLKAFLQEKIYIPYTVGISAGCEMLANYVSRQPYRLEVSGVEATSQPMVFGLKAYRKEGSLYGLETTNAFIESKEKLDLEKFWSSSSKMDFGLYNLDTHQVEYFDKSHLDESQTLMIASCALLLLAHPYEFEGQRYMDAGLRDMISIEQSLRQGNDRHIVISTKEIGYVRKPAPKWQLRLAKHVYHDDVIVEDLKNRHLRYKEQWDKVDQLEREGKAMVLRPHKDLGVTRYTTSEKKLRPWFQLGFDETMERMDKIKAFCEVE</sequence>
<dbReference type="RefSeq" id="WP_128519482.1">
    <property type="nucleotide sequence ID" value="NZ_JALFCT010000044.1"/>
</dbReference>
<dbReference type="OrthoDB" id="9802424at2"/>
<dbReference type="EMBL" id="RJQC01000001">
    <property type="protein sequence ID" value="RNM31322.1"/>
    <property type="molecule type" value="Genomic_DNA"/>
</dbReference>
<feature type="short sequence motif" description="GXSXG" evidence="4">
    <location>
        <begin position="38"/>
        <end position="42"/>
    </location>
</feature>
<keyword evidence="3 4" id="KW-0443">Lipid metabolism</keyword>
<dbReference type="InterPro" id="IPR050301">
    <property type="entry name" value="NTE"/>
</dbReference>
<gene>
    <name evidence="6" type="ORF">EDX97_01830</name>
</gene>
<evidence type="ECO:0000313" key="6">
    <source>
        <dbReference type="EMBL" id="RNM31322.1"/>
    </source>
</evidence>
<dbReference type="CDD" id="cd07208">
    <property type="entry name" value="Pat_hypo_Ecoli_yjju_like"/>
    <property type="match status" value="1"/>
</dbReference>
<dbReference type="PROSITE" id="PS51635">
    <property type="entry name" value="PNPLA"/>
    <property type="match status" value="1"/>
</dbReference>
<keyword evidence="7" id="KW-1185">Reference proteome</keyword>
<dbReference type="InterPro" id="IPR016035">
    <property type="entry name" value="Acyl_Trfase/lysoPLipase"/>
</dbReference>